<dbReference type="OrthoDB" id="45114at2759"/>
<dbReference type="EMBL" id="AGNL01020622">
    <property type="protein sequence ID" value="EJK60877.1"/>
    <property type="molecule type" value="Genomic_DNA"/>
</dbReference>
<sequence length="222" mass="25537">MRWWRGLRRPSSKCRWASTYYDSQSGLHVELHKEHEISLVWKLNGQNDYRRHNVFATLELSNSTCDMYLSSGDDDNRVPFVRFDTSNGSHDDTTMREIVHQTETGRPNVSMIMTCQDDAINPIEVANRVASIIDLTKGGEYVYLSTADSKDPFDTINLCEELNYLDLEGKIMKSRLMVDCWHDEVVEEVMASGVNKFVVRSDEEIEMVTKIANDQDKTISQV</sequence>
<proteinExistence type="predicted"/>
<comment type="caution">
    <text evidence="1">The sequence shown here is derived from an EMBL/GenBank/DDBJ whole genome shotgun (WGS) entry which is preliminary data.</text>
</comment>
<accession>K0SRB8</accession>
<keyword evidence="2" id="KW-1185">Reference proteome</keyword>
<reference evidence="1 2" key="1">
    <citation type="journal article" date="2012" name="Genome Biol.">
        <title>Genome and low-iron response of an oceanic diatom adapted to chronic iron limitation.</title>
        <authorList>
            <person name="Lommer M."/>
            <person name="Specht M."/>
            <person name="Roy A.S."/>
            <person name="Kraemer L."/>
            <person name="Andreson R."/>
            <person name="Gutowska M.A."/>
            <person name="Wolf J."/>
            <person name="Bergner S.V."/>
            <person name="Schilhabel M.B."/>
            <person name="Klostermeier U.C."/>
            <person name="Beiko R.G."/>
            <person name="Rosenstiel P."/>
            <person name="Hippler M."/>
            <person name="Laroche J."/>
        </authorList>
    </citation>
    <scope>NUCLEOTIDE SEQUENCE [LARGE SCALE GENOMIC DNA]</scope>
    <source>
        <strain evidence="1 2">CCMP1005</strain>
    </source>
</reference>
<organism evidence="1 2">
    <name type="scientific">Thalassiosira oceanica</name>
    <name type="common">Marine diatom</name>
    <dbReference type="NCBI Taxonomy" id="159749"/>
    <lineage>
        <taxon>Eukaryota</taxon>
        <taxon>Sar</taxon>
        <taxon>Stramenopiles</taxon>
        <taxon>Ochrophyta</taxon>
        <taxon>Bacillariophyta</taxon>
        <taxon>Coscinodiscophyceae</taxon>
        <taxon>Thalassiosirophycidae</taxon>
        <taxon>Thalassiosirales</taxon>
        <taxon>Thalassiosiraceae</taxon>
        <taxon>Thalassiosira</taxon>
    </lineage>
</organism>
<gene>
    <name evidence="1" type="ORF">THAOC_18710</name>
</gene>
<evidence type="ECO:0000313" key="1">
    <source>
        <dbReference type="EMBL" id="EJK60877.1"/>
    </source>
</evidence>
<dbReference type="AlphaFoldDB" id="K0SRB8"/>
<name>K0SRB8_THAOC</name>
<dbReference type="Proteomes" id="UP000266841">
    <property type="component" value="Unassembled WGS sequence"/>
</dbReference>
<evidence type="ECO:0000313" key="2">
    <source>
        <dbReference type="Proteomes" id="UP000266841"/>
    </source>
</evidence>
<protein>
    <submittedName>
        <fullName evidence="1">Uncharacterized protein</fullName>
    </submittedName>
</protein>